<dbReference type="RefSeq" id="XP_025569557.1">
    <property type="nucleotide sequence ID" value="XM_025723026.1"/>
</dbReference>
<protein>
    <submittedName>
        <fullName evidence="2">Uncharacterized protein</fullName>
    </submittedName>
</protein>
<reference evidence="2 3" key="1">
    <citation type="submission" date="2018-02" db="EMBL/GenBank/DDBJ databases">
        <title>The genomes of Aspergillus section Nigri reveals drivers in fungal speciation.</title>
        <authorList>
            <consortium name="DOE Joint Genome Institute"/>
            <person name="Vesth T.C."/>
            <person name="Nybo J."/>
            <person name="Theobald S."/>
            <person name="Brandl J."/>
            <person name="Frisvad J.C."/>
            <person name="Nielsen K.F."/>
            <person name="Lyhne E.K."/>
            <person name="Kogle M.E."/>
            <person name="Kuo A."/>
            <person name="Riley R."/>
            <person name="Clum A."/>
            <person name="Nolan M."/>
            <person name="Lipzen A."/>
            <person name="Salamov A."/>
            <person name="Henrissat B."/>
            <person name="Wiebenga A."/>
            <person name="De vries R.P."/>
            <person name="Grigoriev I.V."/>
            <person name="Mortensen U.H."/>
            <person name="Andersen M.R."/>
            <person name="Baker S.E."/>
        </authorList>
    </citation>
    <scope>NUCLEOTIDE SEQUENCE [LARGE SCALE GENOMIC DNA]</scope>
    <source>
        <strain evidence="2 3">CBS 121593</strain>
    </source>
</reference>
<gene>
    <name evidence="2" type="ORF">BO80DRAFT_469583</name>
</gene>
<dbReference type="EMBL" id="KZ824499">
    <property type="protein sequence ID" value="RAK95229.1"/>
    <property type="molecule type" value="Genomic_DNA"/>
</dbReference>
<dbReference type="GeneID" id="37227891"/>
<name>A0A395GIG6_9EURO</name>
<feature type="compositionally biased region" description="Polar residues" evidence="1">
    <location>
        <begin position="115"/>
        <end position="124"/>
    </location>
</feature>
<keyword evidence="3" id="KW-1185">Reference proteome</keyword>
<evidence type="ECO:0000256" key="1">
    <source>
        <dbReference type="SAM" id="MobiDB-lite"/>
    </source>
</evidence>
<dbReference type="AlphaFoldDB" id="A0A395GIG6"/>
<evidence type="ECO:0000313" key="2">
    <source>
        <dbReference type="EMBL" id="RAK95229.1"/>
    </source>
</evidence>
<dbReference type="Proteomes" id="UP000249402">
    <property type="component" value="Unassembled WGS sequence"/>
</dbReference>
<evidence type="ECO:0000313" key="3">
    <source>
        <dbReference type="Proteomes" id="UP000249402"/>
    </source>
</evidence>
<sequence length="246" mass="26467">MLNLLERFAQSLRGADIPSCSYGRYCVRRLVVERQGPGLVPSGRILPAQPMALPPRHPSFWMNLPSGTSGPSRGNRPAQGVGQDLSEHQPRRRPPPTTIPTEASEAHVLAGYYSSGQQRNSQPASRGRGLRPGQWAAPRAIRSVSDPGSEAAPLVGFGFSLGFVHSTAAAFYDGCRVQPATSSPDRCAPEPPAQGDRFNFHGSRSVTTRVARRPGVPASPKACFGEIGRLAPWLDGSRSYDDTQDK</sequence>
<organism evidence="2 3">
    <name type="scientific">Aspergillus ibericus CBS 121593</name>
    <dbReference type="NCBI Taxonomy" id="1448316"/>
    <lineage>
        <taxon>Eukaryota</taxon>
        <taxon>Fungi</taxon>
        <taxon>Dikarya</taxon>
        <taxon>Ascomycota</taxon>
        <taxon>Pezizomycotina</taxon>
        <taxon>Eurotiomycetes</taxon>
        <taxon>Eurotiomycetidae</taxon>
        <taxon>Eurotiales</taxon>
        <taxon>Aspergillaceae</taxon>
        <taxon>Aspergillus</taxon>
        <taxon>Aspergillus subgen. Circumdati</taxon>
    </lineage>
</organism>
<feature type="region of interest" description="Disordered" evidence="1">
    <location>
        <begin position="115"/>
        <end position="134"/>
    </location>
</feature>
<proteinExistence type="predicted"/>
<dbReference type="VEuPathDB" id="FungiDB:BO80DRAFT_469583"/>
<feature type="region of interest" description="Disordered" evidence="1">
    <location>
        <begin position="57"/>
        <end position="103"/>
    </location>
</feature>
<accession>A0A395GIG6</accession>